<evidence type="ECO:0000313" key="2">
    <source>
        <dbReference type="EMBL" id="MDC0666807.1"/>
    </source>
</evidence>
<reference evidence="2 3" key="1">
    <citation type="submission" date="2022-11" db="EMBL/GenBank/DDBJ databases">
        <title>Minimal conservation of predation-associated metabolite biosynthetic gene clusters underscores biosynthetic potential of Myxococcota including descriptions for ten novel species: Archangium lansinium sp. nov., Myxococcus landrumus sp. nov., Nannocystis bai.</title>
        <authorList>
            <person name="Ahearne A."/>
            <person name="Stevens C."/>
            <person name="Dowd S."/>
        </authorList>
    </citation>
    <scope>NUCLEOTIDE SEQUENCE [LARGE SCALE GENOMIC DNA]</scope>
    <source>
        <strain evidence="2 3">NCELM</strain>
    </source>
</reference>
<evidence type="ECO:0000256" key="1">
    <source>
        <dbReference type="SAM" id="MobiDB-lite"/>
    </source>
</evidence>
<organism evidence="2 3">
    <name type="scientific">Nannocystis radixulma</name>
    <dbReference type="NCBI Taxonomy" id="2995305"/>
    <lineage>
        <taxon>Bacteria</taxon>
        <taxon>Pseudomonadati</taxon>
        <taxon>Myxococcota</taxon>
        <taxon>Polyangia</taxon>
        <taxon>Nannocystales</taxon>
        <taxon>Nannocystaceae</taxon>
        <taxon>Nannocystis</taxon>
    </lineage>
</organism>
<evidence type="ECO:0000313" key="3">
    <source>
        <dbReference type="Proteomes" id="UP001217838"/>
    </source>
</evidence>
<feature type="compositionally biased region" description="Low complexity" evidence="1">
    <location>
        <begin position="32"/>
        <end position="50"/>
    </location>
</feature>
<protein>
    <submittedName>
        <fullName evidence="2">Uncharacterized protein</fullName>
    </submittedName>
</protein>
<feature type="region of interest" description="Disordered" evidence="1">
    <location>
        <begin position="25"/>
        <end position="86"/>
    </location>
</feature>
<dbReference type="EMBL" id="JAQNDN010000001">
    <property type="protein sequence ID" value="MDC0666807.1"/>
    <property type="molecule type" value="Genomic_DNA"/>
</dbReference>
<name>A0ABT5AY90_9BACT</name>
<dbReference type="Proteomes" id="UP001217838">
    <property type="component" value="Unassembled WGS sequence"/>
</dbReference>
<proteinExistence type="predicted"/>
<gene>
    <name evidence="2" type="ORF">POL58_03630</name>
</gene>
<accession>A0ABT5AY90</accession>
<comment type="caution">
    <text evidence="2">The sequence shown here is derived from an EMBL/GenBank/DDBJ whole genome shotgun (WGS) entry which is preliminary data.</text>
</comment>
<dbReference type="RefSeq" id="WP_271994525.1">
    <property type="nucleotide sequence ID" value="NZ_JAQNDN010000001.1"/>
</dbReference>
<sequence>MRTTGAARLGAVVLLGALEAGCAGRPVEESGSESATLGTTTSGGNSSTGSSTGGTTGPTTGDPTTTTATTSTTASTLTTTGELSSTGDIDTTDQGCSFYGGCPADFGGGTLECSTFAQDCPAGEKCTPFASEGDGELDSTRCVPVPRDPDQVGQPCTVEGNVGSGIDSCDGGAICWNVDAQTLTGECVAQCGGTPDFPECPADHTCVFFNDISRVCLPACDPVAATCAPGEVCTFNDNDFACVHIVGPGAAEFEPCEFLNSCNPGLLCTSPEMASECDAQQGDCCLAFCDVDAPMCNGQGAECISVWEPGQAPAGLEHVGICALPP</sequence>
<keyword evidence="3" id="KW-1185">Reference proteome</keyword>
<feature type="compositionally biased region" description="Low complexity" evidence="1">
    <location>
        <begin position="57"/>
        <end position="86"/>
    </location>
</feature>